<dbReference type="EMBL" id="CAJVPY010000940">
    <property type="protein sequence ID" value="CAG8499800.1"/>
    <property type="molecule type" value="Genomic_DNA"/>
</dbReference>
<organism evidence="1 2">
    <name type="scientific">Dentiscutata erythropus</name>
    <dbReference type="NCBI Taxonomy" id="1348616"/>
    <lineage>
        <taxon>Eukaryota</taxon>
        <taxon>Fungi</taxon>
        <taxon>Fungi incertae sedis</taxon>
        <taxon>Mucoromycota</taxon>
        <taxon>Glomeromycotina</taxon>
        <taxon>Glomeromycetes</taxon>
        <taxon>Diversisporales</taxon>
        <taxon>Gigasporaceae</taxon>
        <taxon>Dentiscutata</taxon>
    </lineage>
</organism>
<gene>
    <name evidence="1" type="ORF">DERYTH_LOCUS2841</name>
</gene>
<accession>A0A9N9EZP5</accession>
<evidence type="ECO:0000313" key="2">
    <source>
        <dbReference type="Proteomes" id="UP000789405"/>
    </source>
</evidence>
<evidence type="ECO:0000313" key="1">
    <source>
        <dbReference type="EMBL" id="CAG8499800.1"/>
    </source>
</evidence>
<proteinExistence type="predicted"/>
<sequence>TRIIKENVEDNFRSMYFETEEEGSLLECLKYYHENNVLVTREKRQF</sequence>
<feature type="non-terminal residue" evidence="1">
    <location>
        <position position="1"/>
    </location>
</feature>
<keyword evidence="2" id="KW-1185">Reference proteome</keyword>
<protein>
    <submittedName>
        <fullName evidence="1">12090_t:CDS:1</fullName>
    </submittedName>
</protein>
<reference evidence="1" key="1">
    <citation type="submission" date="2021-06" db="EMBL/GenBank/DDBJ databases">
        <authorList>
            <person name="Kallberg Y."/>
            <person name="Tangrot J."/>
            <person name="Rosling A."/>
        </authorList>
    </citation>
    <scope>NUCLEOTIDE SEQUENCE</scope>
    <source>
        <strain evidence="1">MA453B</strain>
    </source>
</reference>
<dbReference type="AlphaFoldDB" id="A0A9N9EZP5"/>
<name>A0A9N9EZP5_9GLOM</name>
<dbReference type="Proteomes" id="UP000789405">
    <property type="component" value="Unassembled WGS sequence"/>
</dbReference>
<comment type="caution">
    <text evidence="1">The sequence shown here is derived from an EMBL/GenBank/DDBJ whole genome shotgun (WGS) entry which is preliminary data.</text>
</comment>